<reference evidence="1 2" key="1">
    <citation type="submission" date="2017-03" db="EMBL/GenBank/DDBJ databases">
        <authorList>
            <person name="Afonso C.L."/>
            <person name="Miller P.J."/>
            <person name="Scott M.A."/>
            <person name="Spackman E."/>
            <person name="Goraichik I."/>
            <person name="Dimitrov K.M."/>
            <person name="Suarez D.L."/>
            <person name="Swayne D.E."/>
        </authorList>
    </citation>
    <scope>NUCLEOTIDE SEQUENCE [LARGE SCALE GENOMIC DNA]</scope>
    <source>
        <strain evidence="1 2">CECT 7639</strain>
    </source>
</reference>
<accession>A0A1Y5TLP0</accession>
<protein>
    <submittedName>
        <fullName evidence="1">Uncharacterized protein</fullName>
    </submittedName>
</protein>
<keyword evidence="2" id="KW-1185">Reference proteome</keyword>
<gene>
    <name evidence="1" type="ORF">TRL7639_03560</name>
</gene>
<dbReference type="RefSeq" id="WP_085797282.1">
    <property type="nucleotide sequence ID" value="NZ_FWFO01000003.1"/>
</dbReference>
<evidence type="ECO:0000313" key="1">
    <source>
        <dbReference type="EMBL" id="SLN63290.1"/>
    </source>
</evidence>
<name>A0A1Y5TLP0_9RHOB</name>
<dbReference type="OrthoDB" id="7652021at2"/>
<sequence length="110" mass="12865">MAHLPKATSLESPSNDYHILPVTQKQLQYALAIAEKSSVDLPPEARVDRRAMSAWIEAHRPRRAPSRFDNYPSSKQVAFAERIARKKRREVPRECFRDRMMMSRWIDSNL</sequence>
<evidence type="ECO:0000313" key="2">
    <source>
        <dbReference type="Proteomes" id="UP000193077"/>
    </source>
</evidence>
<dbReference type="Proteomes" id="UP000193077">
    <property type="component" value="Unassembled WGS sequence"/>
</dbReference>
<proteinExistence type="predicted"/>
<dbReference type="AlphaFoldDB" id="A0A1Y5TLP0"/>
<organism evidence="1 2">
    <name type="scientific">Falsiruegeria litorea R37</name>
    <dbReference type="NCBI Taxonomy" id="1200284"/>
    <lineage>
        <taxon>Bacteria</taxon>
        <taxon>Pseudomonadati</taxon>
        <taxon>Pseudomonadota</taxon>
        <taxon>Alphaproteobacteria</taxon>
        <taxon>Rhodobacterales</taxon>
        <taxon>Roseobacteraceae</taxon>
        <taxon>Falsiruegeria</taxon>
    </lineage>
</organism>
<dbReference type="EMBL" id="FWFO01000003">
    <property type="protein sequence ID" value="SLN63290.1"/>
    <property type="molecule type" value="Genomic_DNA"/>
</dbReference>